<evidence type="ECO:0000313" key="3">
    <source>
        <dbReference type="Proteomes" id="UP001150238"/>
    </source>
</evidence>
<feature type="region of interest" description="Disordered" evidence="1">
    <location>
        <begin position="869"/>
        <end position="957"/>
    </location>
</feature>
<name>A0A9W9AHL2_9AGAR</name>
<reference evidence="2" key="2">
    <citation type="journal article" date="2023" name="Proc. Natl. Acad. Sci. U.S.A.">
        <title>A global phylogenomic analysis of the shiitake genus Lentinula.</title>
        <authorList>
            <person name="Sierra-Patev S."/>
            <person name="Min B."/>
            <person name="Naranjo-Ortiz M."/>
            <person name="Looney B."/>
            <person name="Konkel Z."/>
            <person name="Slot J.C."/>
            <person name="Sakamoto Y."/>
            <person name="Steenwyk J.L."/>
            <person name="Rokas A."/>
            <person name="Carro J."/>
            <person name="Camarero S."/>
            <person name="Ferreira P."/>
            <person name="Molpeceres G."/>
            <person name="Ruiz-Duenas F.J."/>
            <person name="Serrano A."/>
            <person name="Henrissat B."/>
            <person name="Drula E."/>
            <person name="Hughes K.W."/>
            <person name="Mata J.L."/>
            <person name="Ishikawa N.K."/>
            <person name="Vargas-Isla R."/>
            <person name="Ushijima S."/>
            <person name="Smith C.A."/>
            <person name="Donoghue J."/>
            <person name="Ahrendt S."/>
            <person name="Andreopoulos W."/>
            <person name="He G."/>
            <person name="LaButti K."/>
            <person name="Lipzen A."/>
            <person name="Ng V."/>
            <person name="Riley R."/>
            <person name="Sandor L."/>
            <person name="Barry K."/>
            <person name="Martinez A.T."/>
            <person name="Xiao Y."/>
            <person name="Gibbons J.G."/>
            <person name="Terashima K."/>
            <person name="Grigoriev I.V."/>
            <person name="Hibbett D."/>
        </authorList>
    </citation>
    <scope>NUCLEOTIDE SEQUENCE</scope>
    <source>
        <strain evidence="2">Sp2 HRB7682 ss15</strain>
    </source>
</reference>
<sequence>MFVDFPFVQYHLRFISVPSLPRTAKVSPGRSGLINDPHSVGKFLDVEAAASDADSSGDCLEESNADANKYELDSVIVADDVGDGSSIEWSASPPRVQADIERSPSLPRIRASQAQDESADDMDVSSPESAFKDSALPVPKELYSNRIRQGTPEEKRPSSPKLYSPIELSDDEYPVLPPSLSEPKEHHKPFLLRSPETPSRQLHSTISQSDSLASVSPSPPKDLTSIVVNGRTYYASDDPNFRNLVLSPSSSLRGGAPARSVVTDVVSSQMDSLSSRPSSFLPDVVGVDHQVDEDSFDLCYPPESPKNTMSPIPAPSLSHGLSIEDYDNMDIDLPANFRSIPALRTPSPDLPSNPLEGWIPTPRSSSTLESRMRPVLPTTSSSKTKIFPSKLERGMSPLKIPYAASPSPPRSLLSSPSHSNSDTSTVNTSPSKSSATGSPSSRLKGKDHLRFHPFSNSKRTTPSPLVTTPVKTLPKPSAAGKKHRDAIIHRALTDALLSPSIPPIGFDNSASSSPPRKSRKELICDTLSENDLMESGDSAGFEEQYHEPQDVVPFIDNNLGENGVLNAEWIDPRFAASFRSVVDLPAVTIRPVADESITDDDDYLLYRDMVSGITSSQERCIRQTVNFVRSANIFNGARFDPTPPCAITCPTINNKIHLVLAEDRFFNAVFLTVGRVTESYIFSPKSFLVKDKAVRYIRGLRVHGLMQESQRLFACFGSLIGSSKFGCPVSEGIIDFRSNQRFDSDAWKDDPDNLSPLEPVSPGKKRDISNVPKNLHCKNPLPFSRAVPIFDGRDSFVAAPAQLNQIGSRTYPFYKNSEEDLPTGCIVCVGYTAHTWQSSGSYKAPPLSLSLGLQFVVVLALPPGYDGPGLPKPISSRPFPKPIYNTPTRTKDFPGPPRRKTPHSKPSSDNAAGSSRISRRSEVDSDDESPYVHAGGLKEGFEYHEDLMPSKSNRKGR</sequence>
<comment type="caution">
    <text evidence="2">The sequence shown here is derived from an EMBL/GenBank/DDBJ whole genome shotgun (WGS) entry which is preliminary data.</text>
</comment>
<reference evidence="2" key="1">
    <citation type="submission" date="2022-08" db="EMBL/GenBank/DDBJ databases">
        <authorList>
            <consortium name="DOE Joint Genome Institute"/>
            <person name="Min B."/>
            <person name="Riley R."/>
            <person name="Sierra-Patev S."/>
            <person name="Naranjo-Ortiz M."/>
            <person name="Looney B."/>
            <person name="Konkel Z."/>
            <person name="Slot J.C."/>
            <person name="Sakamoto Y."/>
            <person name="Steenwyk J.L."/>
            <person name="Rokas A."/>
            <person name="Carro J."/>
            <person name="Camarero S."/>
            <person name="Ferreira P."/>
            <person name="Molpeceres G."/>
            <person name="Ruiz-Duenas F.J."/>
            <person name="Serrano A."/>
            <person name="Henrissat B."/>
            <person name="Drula E."/>
            <person name="Hughes K.W."/>
            <person name="Mata J.L."/>
            <person name="Ishikawa N.K."/>
            <person name="Vargas-Isla R."/>
            <person name="Ushijima S."/>
            <person name="Smith C.A."/>
            <person name="Ahrendt S."/>
            <person name="Andreopoulos W."/>
            <person name="He G."/>
            <person name="Labutti K."/>
            <person name="Lipzen A."/>
            <person name="Ng V."/>
            <person name="Sandor L."/>
            <person name="Barry K."/>
            <person name="Martinez A.T."/>
            <person name="Xiao Y."/>
            <person name="Gibbons J.G."/>
            <person name="Terashima K."/>
            <person name="Hibbett D.S."/>
            <person name="Grigoriev I.V."/>
        </authorList>
    </citation>
    <scope>NUCLEOTIDE SEQUENCE</scope>
    <source>
        <strain evidence="2">Sp2 HRB7682 ss15</strain>
    </source>
</reference>
<feature type="compositionally biased region" description="Polar residues" evidence="1">
    <location>
        <begin position="904"/>
        <end position="913"/>
    </location>
</feature>
<gene>
    <name evidence="2" type="ORF">C8J55DRAFT_488524</name>
</gene>
<dbReference type="AlphaFoldDB" id="A0A9W9AHL2"/>
<evidence type="ECO:0000313" key="2">
    <source>
        <dbReference type="EMBL" id="KAJ4482997.1"/>
    </source>
</evidence>
<feature type="compositionally biased region" description="Basic and acidic residues" evidence="1">
    <location>
        <begin position="939"/>
        <end position="948"/>
    </location>
</feature>
<feature type="region of interest" description="Disordered" evidence="1">
    <location>
        <begin position="84"/>
        <end position="222"/>
    </location>
</feature>
<organism evidence="2 3">
    <name type="scientific">Lentinula lateritia</name>
    <dbReference type="NCBI Taxonomy" id="40482"/>
    <lineage>
        <taxon>Eukaryota</taxon>
        <taxon>Fungi</taxon>
        <taxon>Dikarya</taxon>
        <taxon>Basidiomycota</taxon>
        <taxon>Agaricomycotina</taxon>
        <taxon>Agaricomycetes</taxon>
        <taxon>Agaricomycetidae</taxon>
        <taxon>Agaricales</taxon>
        <taxon>Marasmiineae</taxon>
        <taxon>Omphalotaceae</taxon>
        <taxon>Lentinula</taxon>
    </lineage>
</organism>
<protein>
    <submittedName>
        <fullName evidence="2">Uncharacterized protein</fullName>
    </submittedName>
</protein>
<feature type="region of interest" description="Disordered" evidence="1">
    <location>
        <begin position="344"/>
        <end position="483"/>
    </location>
</feature>
<feature type="compositionally biased region" description="Polar residues" evidence="1">
    <location>
        <begin position="454"/>
        <end position="470"/>
    </location>
</feature>
<feature type="compositionally biased region" description="Low complexity" evidence="1">
    <location>
        <begin position="410"/>
        <end position="441"/>
    </location>
</feature>
<dbReference type="EMBL" id="JANVFS010000013">
    <property type="protein sequence ID" value="KAJ4482997.1"/>
    <property type="molecule type" value="Genomic_DNA"/>
</dbReference>
<evidence type="ECO:0000256" key="1">
    <source>
        <dbReference type="SAM" id="MobiDB-lite"/>
    </source>
</evidence>
<feature type="compositionally biased region" description="Polar residues" evidence="1">
    <location>
        <begin position="196"/>
        <end position="216"/>
    </location>
</feature>
<proteinExistence type="predicted"/>
<dbReference type="Proteomes" id="UP001150238">
    <property type="component" value="Unassembled WGS sequence"/>
</dbReference>
<accession>A0A9W9AHL2</accession>